<dbReference type="STRING" id="1347342.BN863_13500"/>
<gene>
    <name evidence="1" type="ORF">BN863_13500</name>
</gene>
<organism evidence="1 2">
    <name type="scientific">Formosa agariphila (strain DSM 15362 / KCTC 12365 / LMG 23005 / KMM 3901 / M-2Alg 35-1)</name>
    <dbReference type="NCBI Taxonomy" id="1347342"/>
    <lineage>
        <taxon>Bacteria</taxon>
        <taxon>Pseudomonadati</taxon>
        <taxon>Bacteroidota</taxon>
        <taxon>Flavobacteriia</taxon>
        <taxon>Flavobacteriales</taxon>
        <taxon>Flavobacteriaceae</taxon>
        <taxon>Formosa</taxon>
    </lineage>
</organism>
<protein>
    <submittedName>
        <fullName evidence="1">Uncharacterized protein</fullName>
    </submittedName>
</protein>
<name>T2KJJ6_FORAG</name>
<dbReference type="HOGENOM" id="CLU_3290036_0_0_10"/>
<dbReference type="AlphaFoldDB" id="T2KJJ6"/>
<keyword evidence="2" id="KW-1185">Reference proteome</keyword>
<evidence type="ECO:0000313" key="2">
    <source>
        <dbReference type="Proteomes" id="UP000016160"/>
    </source>
</evidence>
<dbReference type="Proteomes" id="UP000016160">
    <property type="component" value="Chromosome"/>
</dbReference>
<reference evidence="1 2" key="1">
    <citation type="journal article" date="2013" name="Appl. Environ. Microbiol.">
        <title>The genome of the alga-associated marine flavobacterium Formosa agariphila KMM 3901T reveals a broad potential for degradation of algal polysaccharides.</title>
        <authorList>
            <person name="Mann A.J."/>
            <person name="Hahnke R.L."/>
            <person name="Huang S."/>
            <person name="Werner J."/>
            <person name="Xing P."/>
            <person name="Barbeyron T."/>
            <person name="Huettel B."/>
            <person name="Stueber K."/>
            <person name="Reinhardt R."/>
            <person name="Harder J."/>
            <person name="Gloeckner F.O."/>
            <person name="Amann R.I."/>
            <person name="Teeling H."/>
        </authorList>
    </citation>
    <scope>NUCLEOTIDE SEQUENCE [LARGE SCALE GENOMIC DNA]</scope>
    <source>
        <strain evidence="2">DSM 15362 / KCTC 12365 / LMG 23005 / KMM 3901</strain>
    </source>
</reference>
<dbReference type="EMBL" id="HG315671">
    <property type="protein sequence ID" value="CDF79062.1"/>
    <property type="molecule type" value="Genomic_DNA"/>
</dbReference>
<sequence>MERTTKALYDKLKRMKNKIHGDALHIAVYNAFEKYSIKND</sequence>
<dbReference type="PATRIC" id="fig|1347342.6.peg.1359"/>
<evidence type="ECO:0000313" key="1">
    <source>
        <dbReference type="EMBL" id="CDF79062.1"/>
    </source>
</evidence>
<proteinExistence type="predicted"/>
<accession>T2KJJ6</accession>